<feature type="domain" description="Knr4/Smi1-like" evidence="1">
    <location>
        <begin position="27"/>
        <end position="145"/>
    </location>
</feature>
<proteinExistence type="predicted"/>
<dbReference type="AlphaFoldDB" id="A0A363NV80"/>
<dbReference type="SMART" id="SM00860">
    <property type="entry name" value="SMI1_KNR4"/>
    <property type="match status" value="1"/>
</dbReference>
<comment type="caution">
    <text evidence="2">The sequence shown here is derived from an EMBL/GenBank/DDBJ whole genome shotgun (WGS) entry which is preliminary data.</text>
</comment>
<name>A0A363NV80_9SPHI</name>
<protein>
    <recommendedName>
        <fullName evidence="1">Knr4/Smi1-like domain-containing protein</fullName>
    </recommendedName>
</protein>
<evidence type="ECO:0000313" key="2">
    <source>
        <dbReference type="EMBL" id="PUV24561.1"/>
    </source>
</evidence>
<evidence type="ECO:0000313" key="3">
    <source>
        <dbReference type="Proteomes" id="UP000250831"/>
    </source>
</evidence>
<dbReference type="InterPro" id="IPR018958">
    <property type="entry name" value="Knr4/Smi1-like_dom"/>
</dbReference>
<dbReference type="Proteomes" id="UP000250831">
    <property type="component" value="Unassembled WGS sequence"/>
</dbReference>
<dbReference type="Pfam" id="PF14568">
    <property type="entry name" value="SUKH_6"/>
    <property type="match status" value="1"/>
</dbReference>
<dbReference type="EMBL" id="QCXX01000003">
    <property type="protein sequence ID" value="PUV24561.1"/>
    <property type="molecule type" value="Genomic_DNA"/>
</dbReference>
<dbReference type="SUPFAM" id="SSF160631">
    <property type="entry name" value="SMI1/KNR4-like"/>
    <property type="match status" value="1"/>
</dbReference>
<organism evidence="2 3">
    <name type="scientific">Sphingobacterium athyrii</name>
    <dbReference type="NCBI Taxonomy" id="2152717"/>
    <lineage>
        <taxon>Bacteria</taxon>
        <taxon>Pseudomonadati</taxon>
        <taxon>Bacteroidota</taxon>
        <taxon>Sphingobacteriia</taxon>
        <taxon>Sphingobacteriales</taxon>
        <taxon>Sphingobacteriaceae</taxon>
        <taxon>Sphingobacterium</taxon>
    </lineage>
</organism>
<dbReference type="InterPro" id="IPR037883">
    <property type="entry name" value="Knr4/Smi1-like_sf"/>
</dbReference>
<sequence>MSNFFFVNEYRVQNETRSNDLDSIFYPLSENDVKIAEAEFRYELPTELKDFYMQIGYGFFHKSKGDINRLLDTTSLFQVNLKRNEFEADPDLEVYDDLYHGEKLLFFEVNEGVYLAIDKDDENGKNKIYYTDSVISDSLEDFIRSFLHNQKLIDQLD</sequence>
<evidence type="ECO:0000259" key="1">
    <source>
        <dbReference type="SMART" id="SM00860"/>
    </source>
</evidence>
<dbReference type="Gene3D" id="3.40.1580.10">
    <property type="entry name" value="SMI1/KNR4-like"/>
    <property type="match status" value="1"/>
</dbReference>
<gene>
    <name evidence="2" type="ORF">DCO56_14565</name>
</gene>
<keyword evidence="3" id="KW-1185">Reference proteome</keyword>
<reference evidence="2 3" key="1">
    <citation type="submission" date="2018-04" db="EMBL/GenBank/DDBJ databases">
        <title>Sphingobacterium sp. M46 Genome.</title>
        <authorList>
            <person name="Cheng J."/>
            <person name="Li Y."/>
        </authorList>
    </citation>
    <scope>NUCLEOTIDE SEQUENCE [LARGE SCALE GENOMIC DNA]</scope>
    <source>
        <strain evidence="2 3">M46</strain>
    </source>
</reference>
<dbReference type="RefSeq" id="WP_108634489.1">
    <property type="nucleotide sequence ID" value="NZ_QCXX01000003.1"/>
</dbReference>
<dbReference type="OrthoDB" id="2635342at2"/>
<accession>A0A363NV80</accession>